<dbReference type="InterPro" id="IPR004692">
    <property type="entry name" value="SecG"/>
</dbReference>
<keyword evidence="5 10" id="KW-0812">Transmembrane</keyword>
<dbReference type="HOGENOM" id="CLU_094156_6_0_9"/>
<dbReference type="Proteomes" id="UP000003340">
    <property type="component" value="Unassembled WGS sequence"/>
</dbReference>
<dbReference type="GO" id="GO:0005886">
    <property type="term" value="C:plasma membrane"/>
    <property type="evidence" value="ECO:0007669"/>
    <property type="project" value="UniProtKB-SubCell"/>
</dbReference>
<reference evidence="11 12" key="2">
    <citation type="submission" date="2009-02" db="EMBL/GenBank/DDBJ databases">
        <title>Draft genome sequence of Clostridium methylpentosum (DSM 5476).</title>
        <authorList>
            <person name="Sudarsanam P."/>
            <person name="Ley R."/>
            <person name="Guruge J."/>
            <person name="Turnbaugh P.J."/>
            <person name="Mahowald M."/>
            <person name="Liep D."/>
            <person name="Gordon J."/>
        </authorList>
    </citation>
    <scope>NUCLEOTIDE SEQUENCE [LARGE SCALE GENOMIC DNA]</scope>
    <source>
        <strain evidence="11 12">DSM 5476</strain>
    </source>
</reference>
<keyword evidence="7 10" id="KW-1133">Transmembrane helix</keyword>
<evidence type="ECO:0000256" key="6">
    <source>
        <dbReference type="ARBA" id="ARBA00022927"/>
    </source>
</evidence>
<proteinExistence type="inferred from homology"/>
<dbReference type="NCBIfam" id="TIGR00810">
    <property type="entry name" value="secG"/>
    <property type="match status" value="1"/>
</dbReference>
<dbReference type="PANTHER" id="PTHR34182">
    <property type="entry name" value="PROTEIN-EXPORT MEMBRANE PROTEIN SECG"/>
    <property type="match status" value="1"/>
</dbReference>
<dbReference type="eggNOG" id="COG1314">
    <property type="taxonomic scope" value="Bacteria"/>
</dbReference>
<keyword evidence="9 10" id="KW-0472">Membrane</keyword>
<comment type="caution">
    <text evidence="11">The sequence shown here is derived from an EMBL/GenBank/DDBJ whole genome shotgun (WGS) entry which is preliminary data.</text>
</comment>
<keyword evidence="8 10" id="KW-0811">Translocation</keyword>
<keyword evidence="4 10" id="KW-1003">Cell membrane</keyword>
<feature type="transmembrane region" description="Helical" evidence="10">
    <location>
        <begin position="64"/>
        <end position="83"/>
    </location>
</feature>
<evidence type="ECO:0000256" key="3">
    <source>
        <dbReference type="ARBA" id="ARBA00022448"/>
    </source>
</evidence>
<evidence type="ECO:0000256" key="4">
    <source>
        <dbReference type="ARBA" id="ARBA00022475"/>
    </source>
</evidence>
<dbReference type="Pfam" id="PF03840">
    <property type="entry name" value="SecG"/>
    <property type="match status" value="1"/>
</dbReference>
<feature type="transmembrane region" description="Helical" evidence="10">
    <location>
        <begin position="6"/>
        <end position="25"/>
    </location>
</feature>
<sequence>MNIFEWISGALLLISGIIIIVLVILQESKQNGLSGAITGGTSDSYLGKNGGRTKEARLKSFTKFLAIAFFVLTIAVNLVAIFIK</sequence>
<gene>
    <name evidence="11" type="primary">secG</name>
    <name evidence="11" type="ORF">CLOSTMETH_01502</name>
</gene>
<evidence type="ECO:0000256" key="10">
    <source>
        <dbReference type="RuleBase" id="RU365087"/>
    </source>
</evidence>
<evidence type="ECO:0000313" key="12">
    <source>
        <dbReference type="Proteomes" id="UP000003340"/>
    </source>
</evidence>
<comment type="function">
    <text evidence="10">Involved in protein export. Participates in an early event of protein translocation.</text>
</comment>
<evidence type="ECO:0000256" key="2">
    <source>
        <dbReference type="ARBA" id="ARBA00008445"/>
    </source>
</evidence>
<evidence type="ECO:0000256" key="9">
    <source>
        <dbReference type="ARBA" id="ARBA00023136"/>
    </source>
</evidence>
<dbReference type="GO" id="GO:0015450">
    <property type="term" value="F:protein-transporting ATPase activity"/>
    <property type="evidence" value="ECO:0007669"/>
    <property type="project" value="UniProtKB-UniRule"/>
</dbReference>
<dbReference type="AlphaFoldDB" id="C0ECD2"/>
<keyword evidence="3 10" id="KW-0813">Transport</keyword>
<dbReference type="GO" id="GO:0009306">
    <property type="term" value="P:protein secretion"/>
    <property type="evidence" value="ECO:0007669"/>
    <property type="project" value="UniProtKB-UniRule"/>
</dbReference>
<dbReference type="GO" id="GO:0065002">
    <property type="term" value="P:intracellular protein transmembrane transport"/>
    <property type="evidence" value="ECO:0007669"/>
    <property type="project" value="TreeGrafter"/>
</dbReference>
<dbReference type="STRING" id="537013.CLOSTMETH_01502"/>
<keyword evidence="6 10" id="KW-0653">Protein transport</keyword>
<organism evidence="11 12">
    <name type="scientific">[Clostridium] methylpentosum DSM 5476</name>
    <dbReference type="NCBI Taxonomy" id="537013"/>
    <lineage>
        <taxon>Bacteria</taxon>
        <taxon>Bacillati</taxon>
        <taxon>Bacillota</taxon>
        <taxon>Clostridia</taxon>
        <taxon>Eubacteriales</taxon>
        <taxon>Oscillospiraceae</taxon>
        <taxon>Oscillospiraceae incertae sedis</taxon>
    </lineage>
</organism>
<evidence type="ECO:0000256" key="7">
    <source>
        <dbReference type="ARBA" id="ARBA00022989"/>
    </source>
</evidence>
<accession>C0ECD2</accession>
<comment type="similarity">
    <text evidence="2 10">Belongs to the SecG family.</text>
</comment>
<name>C0ECD2_9FIRM</name>
<dbReference type="EMBL" id="ACEC01000049">
    <property type="protein sequence ID" value="EEG30866.1"/>
    <property type="molecule type" value="Genomic_DNA"/>
</dbReference>
<comment type="subcellular location">
    <subcellularLocation>
        <location evidence="1 10">Cell membrane</location>
        <topology evidence="1 10">Multi-pass membrane protein</topology>
    </subcellularLocation>
</comment>
<dbReference type="PANTHER" id="PTHR34182:SF1">
    <property type="entry name" value="PROTEIN-EXPORT MEMBRANE PROTEIN SECG"/>
    <property type="match status" value="1"/>
</dbReference>
<reference evidence="11 12" key="1">
    <citation type="submission" date="2009-01" db="EMBL/GenBank/DDBJ databases">
        <authorList>
            <person name="Fulton L."/>
            <person name="Clifton S."/>
            <person name="Fulton B."/>
            <person name="Xu J."/>
            <person name="Minx P."/>
            <person name="Pepin K.H."/>
            <person name="Johnson M."/>
            <person name="Bhonagiri V."/>
            <person name="Nash W.E."/>
            <person name="Mardis E.R."/>
            <person name="Wilson R.K."/>
        </authorList>
    </citation>
    <scope>NUCLEOTIDE SEQUENCE [LARGE SCALE GENOMIC DNA]</scope>
    <source>
        <strain evidence="11 12">DSM 5476</strain>
    </source>
</reference>
<evidence type="ECO:0000256" key="1">
    <source>
        <dbReference type="ARBA" id="ARBA00004651"/>
    </source>
</evidence>
<evidence type="ECO:0000256" key="5">
    <source>
        <dbReference type="ARBA" id="ARBA00022692"/>
    </source>
</evidence>
<protein>
    <recommendedName>
        <fullName evidence="10">Protein-export membrane protein SecG</fullName>
    </recommendedName>
</protein>
<evidence type="ECO:0000256" key="8">
    <source>
        <dbReference type="ARBA" id="ARBA00023010"/>
    </source>
</evidence>
<evidence type="ECO:0000313" key="11">
    <source>
        <dbReference type="EMBL" id="EEG30866.1"/>
    </source>
</evidence>
<keyword evidence="12" id="KW-1185">Reference proteome</keyword>
<dbReference type="GO" id="GO:0043952">
    <property type="term" value="P:protein transport by the Sec complex"/>
    <property type="evidence" value="ECO:0007669"/>
    <property type="project" value="TreeGrafter"/>
</dbReference>